<dbReference type="InterPro" id="IPR040745">
    <property type="entry name" value="Ankyrin_UPA"/>
</dbReference>
<keyword evidence="2" id="KW-0677">Repeat</keyword>
<gene>
    <name evidence="6" type="ORF">TTEB3V08_LOCUS1583</name>
</gene>
<dbReference type="InterPro" id="IPR000488">
    <property type="entry name" value="Death_dom"/>
</dbReference>
<dbReference type="InterPro" id="IPR051165">
    <property type="entry name" value="Multifunctional_ANK_Repeat"/>
</dbReference>
<dbReference type="Gene3D" id="2.60.220.30">
    <property type="match status" value="1"/>
</dbReference>
<protein>
    <recommendedName>
        <fullName evidence="5">Death domain-containing protein</fullName>
    </recommendedName>
</protein>
<dbReference type="PROSITE" id="PS50017">
    <property type="entry name" value="DEATH_DOMAIN"/>
    <property type="match status" value="1"/>
</dbReference>
<keyword evidence="3" id="KW-0040">ANK repeat</keyword>
<evidence type="ECO:0000256" key="3">
    <source>
        <dbReference type="ARBA" id="ARBA00023043"/>
    </source>
</evidence>
<dbReference type="GO" id="GO:0007165">
    <property type="term" value="P:signal transduction"/>
    <property type="evidence" value="ECO:0007669"/>
    <property type="project" value="InterPro"/>
</dbReference>
<dbReference type="PANTHER" id="PTHR24123:SF141">
    <property type="entry name" value="ANKYRIN 2, ISOFORM U"/>
    <property type="match status" value="1"/>
</dbReference>
<evidence type="ECO:0000256" key="4">
    <source>
        <dbReference type="ARBA" id="ARBA00023136"/>
    </source>
</evidence>
<dbReference type="EMBL" id="OE000336">
    <property type="protein sequence ID" value="CAD7453445.1"/>
    <property type="molecule type" value="Genomic_DNA"/>
</dbReference>
<organism evidence="6">
    <name type="scientific">Timema tahoe</name>
    <dbReference type="NCBI Taxonomy" id="61484"/>
    <lineage>
        <taxon>Eukaryota</taxon>
        <taxon>Metazoa</taxon>
        <taxon>Ecdysozoa</taxon>
        <taxon>Arthropoda</taxon>
        <taxon>Hexapoda</taxon>
        <taxon>Insecta</taxon>
        <taxon>Pterygota</taxon>
        <taxon>Neoptera</taxon>
        <taxon>Polyneoptera</taxon>
        <taxon>Phasmatodea</taxon>
        <taxon>Timematodea</taxon>
        <taxon>Timematoidea</taxon>
        <taxon>Timematidae</taxon>
        <taxon>Timema</taxon>
    </lineage>
</organism>
<dbReference type="AlphaFoldDB" id="A0A7R9IAD0"/>
<dbReference type="Gene3D" id="2.60.40.2660">
    <property type="match status" value="1"/>
</dbReference>
<evidence type="ECO:0000313" key="6">
    <source>
        <dbReference type="EMBL" id="CAD7453445.1"/>
    </source>
</evidence>
<evidence type="ECO:0000256" key="2">
    <source>
        <dbReference type="ARBA" id="ARBA00022737"/>
    </source>
</evidence>
<name>A0A7R9IAD0_9NEOP</name>
<dbReference type="SUPFAM" id="SSF47986">
    <property type="entry name" value="DEATH domain"/>
    <property type="match status" value="1"/>
</dbReference>
<feature type="domain" description="Death" evidence="5">
    <location>
        <begin position="179"/>
        <end position="244"/>
    </location>
</feature>
<dbReference type="Pfam" id="PF17809">
    <property type="entry name" value="UPA_2"/>
    <property type="match status" value="1"/>
</dbReference>
<comment type="subcellular location">
    <subcellularLocation>
        <location evidence="1">Membrane</location>
    </subcellularLocation>
</comment>
<evidence type="ECO:0000256" key="1">
    <source>
        <dbReference type="ARBA" id="ARBA00004370"/>
    </source>
</evidence>
<dbReference type="Pfam" id="PF00531">
    <property type="entry name" value="Death"/>
    <property type="match status" value="1"/>
</dbReference>
<reference evidence="6" key="1">
    <citation type="submission" date="2020-11" db="EMBL/GenBank/DDBJ databases">
        <authorList>
            <person name="Tran Van P."/>
        </authorList>
    </citation>
    <scope>NUCLEOTIDE SEQUENCE</scope>
</reference>
<dbReference type="CDD" id="cd08317">
    <property type="entry name" value="Death_ank"/>
    <property type="match status" value="1"/>
</dbReference>
<proteinExistence type="predicted"/>
<keyword evidence="4" id="KW-0472">Membrane</keyword>
<accession>A0A7R9IAD0</accession>
<dbReference type="PANTHER" id="PTHR24123">
    <property type="entry name" value="ANKYRIN REPEAT-CONTAINING"/>
    <property type="match status" value="1"/>
</dbReference>
<dbReference type="InterPro" id="IPR011029">
    <property type="entry name" value="DEATH-like_dom_sf"/>
</dbReference>
<evidence type="ECO:0000259" key="5">
    <source>
        <dbReference type="PROSITE" id="PS50017"/>
    </source>
</evidence>
<dbReference type="GO" id="GO:0016020">
    <property type="term" value="C:membrane"/>
    <property type="evidence" value="ECO:0007669"/>
    <property type="project" value="UniProtKB-SubCell"/>
</dbReference>
<sequence>MIPICGTTRAQWEDVTGSTPLTFVNDCVSFTTTVSARFWLMDCRNIGEATKMATELYKEAIHVPFMAKFVVFSKRVDILEARLRVFCMTDDKEDKTLEHQEHFLEVAKSRDVEVLEGKSQYVEFAGNLVPVTKSGDQLQLGFRAFRENRLPFTVRVKDPHADTVGRILFMKEAKVEDRTDLRLSDISNLLGDDWVLLASELKVSTSDVNSIKTEYPSRGAQQAMAMLRLWLQQSGNKATGELGQ</sequence>